<evidence type="ECO:0000256" key="1">
    <source>
        <dbReference type="SAM" id="Phobius"/>
    </source>
</evidence>
<evidence type="ECO:0000313" key="3">
    <source>
        <dbReference type="Proteomes" id="UP000799421"/>
    </source>
</evidence>
<sequence>MSVREAMTASAMLLIFFCFLPFSAFCFLGLFSWFVFLVCFLGLFLGGVGCRALGSLLFCFFSERTTWTSCPSYSARRHTARRPTRLTHRTLQDNIIMDGTWNLDTEGTYEHSLTSTRSIMPYGSLRIPTIPTETYDPYDEHSMKPTRPYDSL</sequence>
<dbReference type="Proteomes" id="UP000799421">
    <property type="component" value="Unassembled WGS sequence"/>
</dbReference>
<protein>
    <submittedName>
        <fullName evidence="2">Uncharacterized protein</fullName>
    </submittedName>
</protein>
<dbReference type="EMBL" id="MU005958">
    <property type="protein sequence ID" value="KAF2863953.1"/>
    <property type="molecule type" value="Genomic_DNA"/>
</dbReference>
<keyword evidence="1" id="KW-0472">Membrane</keyword>
<evidence type="ECO:0000313" key="2">
    <source>
        <dbReference type="EMBL" id="KAF2863953.1"/>
    </source>
</evidence>
<gene>
    <name evidence="2" type="ORF">K470DRAFT_48460</name>
</gene>
<keyword evidence="3" id="KW-1185">Reference proteome</keyword>
<reference evidence="2" key="1">
    <citation type="journal article" date="2020" name="Stud. Mycol.">
        <title>101 Dothideomycetes genomes: a test case for predicting lifestyles and emergence of pathogens.</title>
        <authorList>
            <person name="Haridas S."/>
            <person name="Albert R."/>
            <person name="Binder M."/>
            <person name="Bloem J."/>
            <person name="Labutti K."/>
            <person name="Salamov A."/>
            <person name="Andreopoulos B."/>
            <person name="Baker S."/>
            <person name="Barry K."/>
            <person name="Bills G."/>
            <person name="Bluhm B."/>
            <person name="Cannon C."/>
            <person name="Castanera R."/>
            <person name="Culley D."/>
            <person name="Daum C."/>
            <person name="Ezra D."/>
            <person name="Gonzalez J."/>
            <person name="Henrissat B."/>
            <person name="Kuo A."/>
            <person name="Liang C."/>
            <person name="Lipzen A."/>
            <person name="Lutzoni F."/>
            <person name="Magnuson J."/>
            <person name="Mondo S."/>
            <person name="Nolan M."/>
            <person name="Ohm R."/>
            <person name="Pangilinan J."/>
            <person name="Park H.-J."/>
            <person name="Ramirez L."/>
            <person name="Alfaro M."/>
            <person name="Sun H."/>
            <person name="Tritt A."/>
            <person name="Yoshinaga Y."/>
            <person name="Zwiers L.-H."/>
            <person name="Turgeon B."/>
            <person name="Goodwin S."/>
            <person name="Spatafora J."/>
            <person name="Crous P."/>
            <person name="Grigoriev I."/>
        </authorList>
    </citation>
    <scope>NUCLEOTIDE SEQUENCE</scope>
    <source>
        <strain evidence="2">CBS 480.64</strain>
    </source>
</reference>
<accession>A0A6A7C956</accession>
<organism evidence="2 3">
    <name type="scientific">Piedraia hortae CBS 480.64</name>
    <dbReference type="NCBI Taxonomy" id="1314780"/>
    <lineage>
        <taxon>Eukaryota</taxon>
        <taxon>Fungi</taxon>
        <taxon>Dikarya</taxon>
        <taxon>Ascomycota</taxon>
        <taxon>Pezizomycotina</taxon>
        <taxon>Dothideomycetes</taxon>
        <taxon>Dothideomycetidae</taxon>
        <taxon>Capnodiales</taxon>
        <taxon>Piedraiaceae</taxon>
        <taxon>Piedraia</taxon>
    </lineage>
</organism>
<keyword evidence="1" id="KW-0812">Transmembrane</keyword>
<keyword evidence="1" id="KW-1133">Transmembrane helix</keyword>
<proteinExistence type="predicted"/>
<name>A0A6A7C956_9PEZI</name>
<dbReference type="AlphaFoldDB" id="A0A6A7C956"/>
<feature type="transmembrane region" description="Helical" evidence="1">
    <location>
        <begin position="34"/>
        <end position="61"/>
    </location>
</feature>